<dbReference type="RefSeq" id="WP_168132168.1">
    <property type="nucleotide sequence ID" value="NZ_BMVZ01000023.1"/>
</dbReference>
<dbReference type="Proteomes" id="UP000635996">
    <property type="component" value="Unassembled WGS sequence"/>
</dbReference>
<evidence type="ECO:0000313" key="2">
    <source>
        <dbReference type="EMBL" id="NJP16688.1"/>
    </source>
</evidence>
<comment type="caution">
    <text evidence="2">The sequence shown here is derived from an EMBL/GenBank/DDBJ whole genome shotgun (WGS) entry which is preliminary data.</text>
</comment>
<keyword evidence="1" id="KW-0472">Membrane</keyword>
<evidence type="ECO:0000313" key="3">
    <source>
        <dbReference type="Proteomes" id="UP000635996"/>
    </source>
</evidence>
<evidence type="ECO:0008006" key="4">
    <source>
        <dbReference type="Google" id="ProtNLM"/>
    </source>
</evidence>
<proteinExistence type="predicted"/>
<feature type="transmembrane region" description="Helical" evidence="1">
    <location>
        <begin position="238"/>
        <end position="258"/>
    </location>
</feature>
<name>A0ABX0Z073_STRTL</name>
<organism evidence="2 3">
    <name type="scientific">Streptomyces thermoviolaceus subsp. thermoviolaceus</name>
    <dbReference type="NCBI Taxonomy" id="66860"/>
    <lineage>
        <taxon>Bacteria</taxon>
        <taxon>Bacillati</taxon>
        <taxon>Actinomycetota</taxon>
        <taxon>Actinomycetes</taxon>
        <taxon>Kitasatosporales</taxon>
        <taxon>Streptomycetaceae</taxon>
        <taxon>Streptomyces</taxon>
    </lineage>
</organism>
<gene>
    <name evidence="2" type="ORF">HCJ95_21020</name>
</gene>
<reference evidence="2 3" key="1">
    <citation type="submission" date="2020-03" db="EMBL/GenBank/DDBJ databases">
        <title>WGS of actinomycetes isolated from Thailand.</title>
        <authorList>
            <person name="Thawai C."/>
        </authorList>
    </citation>
    <scope>NUCLEOTIDE SEQUENCE [LARGE SCALE GENOMIC DNA]</scope>
    <source>
        <strain evidence="2 3">NBRC 13905</strain>
    </source>
</reference>
<keyword evidence="1" id="KW-0812">Transmembrane</keyword>
<accession>A0ABX0Z073</accession>
<feature type="transmembrane region" description="Helical" evidence="1">
    <location>
        <begin position="373"/>
        <end position="393"/>
    </location>
</feature>
<evidence type="ECO:0000256" key="1">
    <source>
        <dbReference type="SAM" id="Phobius"/>
    </source>
</evidence>
<feature type="transmembrane region" description="Helical" evidence="1">
    <location>
        <begin position="208"/>
        <end position="226"/>
    </location>
</feature>
<keyword evidence="1" id="KW-1133">Transmembrane helix</keyword>
<sequence length="400" mass="42086">MPAVPSQPDPSPARPVARRTAFAEGVDRLRAAAVTEPGRLRAIGAVPALLVLAFGATAAWQTAGRAAAADDVLHRGRPLSAHAAGIHRSLADADTMASSGCLAGRQESRTTRERYEAGIRTAAAELVTAAGSPDSASTAVVAKLNQPLPRYKGRVKTARADNRQGFPVGGAYPRTADDLMQRQMLPAAQELYQRENQRLRTDHGHAVSWPWAAIALGVLALAVLGWAQYRTYRRTNRVLTRGLVAATAATVAALLWLVCGHALARAGLTASDTHGVRSPARAASLADDTAGRRPVREAQAAVKEWTSRHTRARQADDAGDYRTARDRIIGMDADTSTSVSFEAVDRALASAIAHETRDFEQAARGGRGALTGLPAGASVLAVLGAAGAVLGAGRRLSEYR</sequence>
<protein>
    <recommendedName>
        <fullName evidence="4">Secreted protein</fullName>
    </recommendedName>
</protein>
<keyword evidence="3" id="KW-1185">Reference proteome</keyword>
<dbReference type="EMBL" id="JAATEL010000025">
    <property type="protein sequence ID" value="NJP16688.1"/>
    <property type="molecule type" value="Genomic_DNA"/>
</dbReference>